<dbReference type="AlphaFoldDB" id="A0A1M5R3I7"/>
<reference evidence="5 6" key="1">
    <citation type="submission" date="2016-11" db="EMBL/GenBank/DDBJ databases">
        <authorList>
            <person name="Jaros S."/>
            <person name="Januszkiewicz K."/>
            <person name="Wedrychowicz H."/>
        </authorList>
    </citation>
    <scope>NUCLEOTIDE SEQUENCE [LARGE SCALE GENOMIC DNA]</scope>
    <source>
        <strain evidence="5 6">DSM 24574</strain>
    </source>
</reference>
<keyword evidence="6" id="KW-1185">Reference proteome</keyword>
<evidence type="ECO:0000259" key="3">
    <source>
        <dbReference type="Pfam" id="PF25973"/>
    </source>
</evidence>
<dbReference type="InterPro" id="IPR058637">
    <property type="entry name" value="YknX-like_C"/>
</dbReference>
<feature type="domain" description="YknX-like C-terminal permuted SH3-like" evidence="4">
    <location>
        <begin position="308"/>
        <end position="374"/>
    </location>
</feature>
<protein>
    <submittedName>
        <fullName evidence="5">RND family efflux transporter, MFP subunit</fullName>
    </submittedName>
</protein>
<accession>A0A1M5R3I7</accession>
<evidence type="ECO:0000256" key="1">
    <source>
        <dbReference type="ARBA" id="ARBA00009477"/>
    </source>
</evidence>
<evidence type="ECO:0000259" key="2">
    <source>
        <dbReference type="Pfam" id="PF25954"/>
    </source>
</evidence>
<dbReference type="EMBL" id="FQWQ01000002">
    <property type="protein sequence ID" value="SHH20539.1"/>
    <property type="molecule type" value="Genomic_DNA"/>
</dbReference>
<dbReference type="InterPro" id="IPR006143">
    <property type="entry name" value="RND_pump_MFP"/>
</dbReference>
<dbReference type="PROSITE" id="PS51257">
    <property type="entry name" value="PROKAR_LIPOPROTEIN"/>
    <property type="match status" value="1"/>
</dbReference>
<dbReference type="Gene3D" id="2.40.50.100">
    <property type="match status" value="1"/>
</dbReference>
<dbReference type="InterPro" id="IPR058792">
    <property type="entry name" value="Beta-barrel_RND_2"/>
</dbReference>
<dbReference type="NCBIfam" id="TIGR01730">
    <property type="entry name" value="RND_mfp"/>
    <property type="match status" value="1"/>
</dbReference>
<gene>
    <name evidence="5" type="ORF">SAMN04488109_3157</name>
</gene>
<dbReference type="PANTHER" id="PTHR30469">
    <property type="entry name" value="MULTIDRUG RESISTANCE PROTEIN MDTA"/>
    <property type="match status" value="1"/>
</dbReference>
<organism evidence="5 6">
    <name type="scientific">Chryseolinea serpens</name>
    <dbReference type="NCBI Taxonomy" id="947013"/>
    <lineage>
        <taxon>Bacteria</taxon>
        <taxon>Pseudomonadati</taxon>
        <taxon>Bacteroidota</taxon>
        <taxon>Cytophagia</taxon>
        <taxon>Cytophagales</taxon>
        <taxon>Fulvivirgaceae</taxon>
        <taxon>Chryseolinea</taxon>
    </lineage>
</organism>
<dbReference type="SUPFAM" id="SSF111369">
    <property type="entry name" value="HlyD-like secretion proteins"/>
    <property type="match status" value="1"/>
</dbReference>
<dbReference type="InterPro" id="IPR058647">
    <property type="entry name" value="BSH_CzcB-like"/>
</dbReference>
<dbReference type="PANTHER" id="PTHR30469:SF37">
    <property type="entry name" value="RAGD PROTEIN"/>
    <property type="match status" value="1"/>
</dbReference>
<dbReference type="STRING" id="947013.SAMN04488109_3157"/>
<sequence length="383" mass="41223">MNAMKITYIPLALGIVVLASCHSEKKQESKTAAVPEVEITAVKNLQPALQTALPGELKPWNKTPMFPRVKGYVGAVKADRGTVVKKGDVLAVLEAPEIVSALNHAQAQVASAEATLIEQGAKVRASTLTYQRMLETSRTKGAVSANEMDQALSRMSADSALTRAAQSNLLAAKAQHASQGQLVSYLTVRAPFDGTVTERNISPGELVGPEGNAKPMFVLEDHSKLRLTVAVPENLSNSISDNSAVSFTVQADPQKEYKARFARSANSLSENNRTMMAEFDVNNADGALKAGMYAQVKLPVTRNKSTLFVPRTALIQSTEGVFVIRLRENVAEWLGVQKGNNLDSLVEVFGPLQEGENIVLKASEELRNGQAVTVKSQKLSAKK</sequence>
<feature type="domain" description="CusB-like beta-barrel" evidence="2">
    <location>
        <begin position="227"/>
        <end position="298"/>
    </location>
</feature>
<dbReference type="Proteomes" id="UP000184212">
    <property type="component" value="Unassembled WGS sequence"/>
</dbReference>
<proteinExistence type="inferred from homology"/>
<dbReference type="Pfam" id="PF25954">
    <property type="entry name" value="Beta-barrel_RND_2"/>
    <property type="match status" value="1"/>
</dbReference>
<evidence type="ECO:0000313" key="6">
    <source>
        <dbReference type="Proteomes" id="UP000184212"/>
    </source>
</evidence>
<feature type="domain" description="CzcB-like barrel-sandwich hybrid" evidence="3">
    <location>
        <begin position="66"/>
        <end position="210"/>
    </location>
</feature>
<dbReference type="Gene3D" id="2.40.420.20">
    <property type="match status" value="1"/>
</dbReference>
<dbReference type="Gene3D" id="1.10.287.470">
    <property type="entry name" value="Helix hairpin bin"/>
    <property type="match status" value="1"/>
</dbReference>
<comment type="similarity">
    <text evidence="1">Belongs to the membrane fusion protein (MFP) (TC 8.A.1) family.</text>
</comment>
<dbReference type="GO" id="GO:0015562">
    <property type="term" value="F:efflux transmembrane transporter activity"/>
    <property type="evidence" value="ECO:0007669"/>
    <property type="project" value="TreeGrafter"/>
</dbReference>
<dbReference type="Pfam" id="PF25973">
    <property type="entry name" value="BSH_CzcB"/>
    <property type="match status" value="1"/>
</dbReference>
<evidence type="ECO:0000313" key="5">
    <source>
        <dbReference type="EMBL" id="SHH20539.1"/>
    </source>
</evidence>
<name>A0A1M5R3I7_9BACT</name>
<dbReference type="Gene3D" id="2.40.30.170">
    <property type="match status" value="1"/>
</dbReference>
<evidence type="ECO:0000259" key="4">
    <source>
        <dbReference type="Pfam" id="PF25989"/>
    </source>
</evidence>
<dbReference type="Pfam" id="PF25989">
    <property type="entry name" value="YknX_C"/>
    <property type="match status" value="1"/>
</dbReference>
<dbReference type="GO" id="GO:1990281">
    <property type="term" value="C:efflux pump complex"/>
    <property type="evidence" value="ECO:0007669"/>
    <property type="project" value="TreeGrafter"/>
</dbReference>